<dbReference type="GO" id="GO:0005886">
    <property type="term" value="C:plasma membrane"/>
    <property type="evidence" value="ECO:0007669"/>
    <property type="project" value="UniProtKB-SubCell"/>
</dbReference>
<evidence type="ECO:0000256" key="2">
    <source>
        <dbReference type="ARBA" id="ARBA00022475"/>
    </source>
</evidence>
<dbReference type="GO" id="GO:0009247">
    <property type="term" value="P:glycolipid biosynthetic process"/>
    <property type="evidence" value="ECO:0007669"/>
    <property type="project" value="UniProtKB-ARBA"/>
</dbReference>
<accession>I5B1I8</accession>
<reference evidence="8 9" key="2">
    <citation type="submission" date="2012-02" db="EMBL/GenBank/DDBJ databases">
        <title>Improved High-Quality Draft sequence of Desulfobacter postgatei 2ac9.</title>
        <authorList>
            <consortium name="US DOE Joint Genome Institute"/>
            <person name="Lucas S."/>
            <person name="Han J."/>
            <person name="Lapidus A."/>
            <person name="Cheng J.-F."/>
            <person name="Goodwin L."/>
            <person name="Pitluck S."/>
            <person name="Peters L."/>
            <person name="Ovchinnikova G."/>
            <person name="Held B."/>
            <person name="Detter J.C."/>
            <person name="Han C."/>
            <person name="Tapia R."/>
            <person name="Land M."/>
            <person name="Hauser L."/>
            <person name="Kyrpides N."/>
            <person name="Ivanova N."/>
            <person name="Pagani I."/>
            <person name="Orellana R."/>
            <person name="Lovley D."/>
            <person name="Woyke T."/>
        </authorList>
    </citation>
    <scope>NUCLEOTIDE SEQUENCE [LARGE SCALE GENOMIC DNA]</scope>
    <source>
        <strain evidence="8 9">2ac9</strain>
    </source>
</reference>
<dbReference type="eggNOG" id="COG4261">
    <property type="taxonomic scope" value="Bacteria"/>
</dbReference>
<dbReference type="RefSeq" id="WP_004072412.1">
    <property type="nucleotide sequence ID" value="NZ_CM001488.1"/>
</dbReference>
<keyword evidence="3" id="KW-0997">Cell inner membrane</keyword>
<dbReference type="STRING" id="879212.DespoDRAFT_01403"/>
<dbReference type="GO" id="GO:0016746">
    <property type="term" value="F:acyltransferase activity"/>
    <property type="evidence" value="ECO:0007669"/>
    <property type="project" value="UniProtKB-KW"/>
</dbReference>
<dbReference type="PANTHER" id="PTHR30606:SF10">
    <property type="entry name" value="PHOSPHATIDYLINOSITOL MANNOSIDE ACYLTRANSFERASE"/>
    <property type="match status" value="1"/>
</dbReference>
<dbReference type="HOGENOM" id="CLU_049421_2_0_7"/>
<gene>
    <name evidence="8" type="ORF">DespoDRAFT_01403</name>
</gene>
<evidence type="ECO:0000256" key="3">
    <source>
        <dbReference type="ARBA" id="ARBA00022519"/>
    </source>
</evidence>
<name>I5B1I8_9BACT</name>
<evidence type="ECO:0000256" key="7">
    <source>
        <dbReference type="SAM" id="Phobius"/>
    </source>
</evidence>
<evidence type="ECO:0000313" key="9">
    <source>
        <dbReference type="Proteomes" id="UP000005778"/>
    </source>
</evidence>
<keyword evidence="4 8" id="KW-0808">Transferase</keyword>
<keyword evidence="5 7" id="KW-0472">Membrane</keyword>
<keyword evidence="2" id="KW-1003">Cell membrane</keyword>
<dbReference type="Proteomes" id="UP000005778">
    <property type="component" value="Chromosome"/>
</dbReference>
<dbReference type="EMBL" id="CM001488">
    <property type="protein sequence ID" value="EIM63351.1"/>
    <property type="molecule type" value="Genomic_DNA"/>
</dbReference>
<keyword evidence="6 8" id="KW-0012">Acyltransferase</keyword>
<proteinExistence type="predicted"/>
<evidence type="ECO:0000313" key="8">
    <source>
        <dbReference type="EMBL" id="EIM63351.1"/>
    </source>
</evidence>
<evidence type="ECO:0000256" key="5">
    <source>
        <dbReference type="ARBA" id="ARBA00023136"/>
    </source>
</evidence>
<dbReference type="AlphaFoldDB" id="I5B1I8"/>
<feature type="transmembrane region" description="Helical" evidence="7">
    <location>
        <begin position="12"/>
        <end position="35"/>
    </location>
</feature>
<dbReference type="OrthoDB" id="9808633at2"/>
<evidence type="ECO:0000256" key="4">
    <source>
        <dbReference type="ARBA" id="ARBA00022679"/>
    </source>
</evidence>
<dbReference type="CDD" id="cd07984">
    <property type="entry name" value="LPLAT_LABLAT-like"/>
    <property type="match status" value="1"/>
</dbReference>
<sequence length="307" mass="34793">MKALTYKVLIVLSRWLGPWIFTLVSRIIAAGYFFIFPGRAAVNAGFYSALFPGKGRLFHWQCVWRQYQNFTTVFMDRIRPGEQDNIRFTSTGWQGFEEALDNGRGAIVLMSHMGNWDVAASLMAKKRKDLKLLLYMGSKAKEQIESVQKKELNDKGIRIVAVEPSGGSPLDVVEGIRFLKSGGVVSLTGDKLWHPDQRSVSVPFLGKTARIPEFPHVFALLSKAPLFVFFTFRTAPGTYRFMFSDPIRIACPSREERSCAVAQSAGVYAGMLEKTLREHPYEWYHFDPFLVDDSGQYDQGNVKIKIQ</sequence>
<evidence type="ECO:0000256" key="6">
    <source>
        <dbReference type="ARBA" id="ARBA00023315"/>
    </source>
</evidence>
<protein>
    <submittedName>
        <fullName evidence="8">Lauroyl/myristoyl acyltransferase</fullName>
    </submittedName>
</protein>
<keyword evidence="7" id="KW-1133">Transmembrane helix</keyword>
<keyword evidence="9" id="KW-1185">Reference proteome</keyword>
<dbReference type="InterPro" id="IPR004960">
    <property type="entry name" value="LipA_acyltrans"/>
</dbReference>
<reference evidence="8 9" key="1">
    <citation type="submission" date="2011-09" db="EMBL/GenBank/DDBJ databases">
        <authorList>
            <consortium name="US DOE Joint Genome Institute (JGI-PGF)"/>
            <person name="Lucas S."/>
            <person name="Han J."/>
            <person name="Lapidus A."/>
            <person name="Cheng J.-F."/>
            <person name="Goodwin L."/>
            <person name="Pitluck S."/>
            <person name="Peters L."/>
            <person name="Land M.L."/>
            <person name="Hauser L."/>
            <person name="Orellana R."/>
            <person name="Lovley D."/>
            <person name="Woyke T.J."/>
        </authorList>
    </citation>
    <scope>NUCLEOTIDE SEQUENCE [LARGE SCALE GENOMIC DNA]</scope>
    <source>
        <strain evidence="8 9">2ac9</strain>
    </source>
</reference>
<dbReference type="Pfam" id="PF03279">
    <property type="entry name" value="Lip_A_acyltrans"/>
    <property type="match status" value="1"/>
</dbReference>
<evidence type="ECO:0000256" key="1">
    <source>
        <dbReference type="ARBA" id="ARBA00004533"/>
    </source>
</evidence>
<comment type="subcellular location">
    <subcellularLocation>
        <location evidence="1">Cell inner membrane</location>
    </subcellularLocation>
</comment>
<organism evidence="8 9">
    <name type="scientific">Desulfobacter postgatei 2ac9</name>
    <dbReference type="NCBI Taxonomy" id="879212"/>
    <lineage>
        <taxon>Bacteria</taxon>
        <taxon>Pseudomonadati</taxon>
        <taxon>Thermodesulfobacteriota</taxon>
        <taxon>Desulfobacteria</taxon>
        <taxon>Desulfobacterales</taxon>
        <taxon>Desulfobacteraceae</taxon>
        <taxon>Desulfobacter</taxon>
    </lineage>
</organism>
<keyword evidence="7" id="KW-0812">Transmembrane</keyword>
<dbReference type="PANTHER" id="PTHR30606">
    <property type="entry name" value="LIPID A BIOSYNTHESIS LAUROYL ACYLTRANSFERASE"/>
    <property type="match status" value="1"/>
</dbReference>